<proteinExistence type="predicted"/>
<gene>
    <name evidence="2" type="ORF">PPERSA_00161</name>
</gene>
<protein>
    <recommendedName>
        <fullName evidence="4">Transmembrane protein</fullName>
    </recommendedName>
</protein>
<dbReference type="Proteomes" id="UP000054937">
    <property type="component" value="Unassembled WGS sequence"/>
</dbReference>
<name>A0A0V0QHX8_PSEPJ</name>
<sequence>MLKNRQQASVIGNQYKMPIKPKKYSSVIGRGPQQVQTLTRQKASTLNQINNQKNIEKYQQGKERLHNKIQFKKFYRQQLFFLRYWTKWTYKLRWVIMVIFAGFMAINIYGTQELESAQQTYLDVQEESFYFKAYESIKNDFLEIKEDSVQVYFVWGIKGVDRDVVGLFETE</sequence>
<comment type="caution">
    <text evidence="2">The sequence shown here is derived from an EMBL/GenBank/DDBJ whole genome shotgun (WGS) entry which is preliminary data.</text>
</comment>
<dbReference type="AlphaFoldDB" id="A0A0V0QHX8"/>
<evidence type="ECO:0000256" key="1">
    <source>
        <dbReference type="SAM" id="Phobius"/>
    </source>
</evidence>
<evidence type="ECO:0000313" key="2">
    <source>
        <dbReference type="EMBL" id="KRX01788.1"/>
    </source>
</evidence>
<feature type="transmembrane region" description="Helical" evidence="1">
    <location>
        <begin position="92"/>
        <end position="110"/>
    </location>
</feature>
<keyword evidence="1" id="KW-1133">Transmembrane helix</keyword>
<dbReference type="InParanoid" id="A0A0V0QHX8"/>
<accession>A0A0V0QHX8</accession>
<keyword evidence="1" id="KW-0812">Transmembrane</keyword>
<reference evidence="2 3" key="1">
    <citation type="journal article" date="2015" name="Sci. Rep.">
        <title>Genome of the facultative scuticociliatosis pathogen Pseudocohnilembus persalinus provides insight into its virulence through horizontal gene transfer.</title>
        <authorList>
            <person name="Xiong J."/>
            <person name="Wang G."/>
            <person name="Cheng J."/>
            <person name="Tian M."/>
            <person name="Pan X."/>
            <person name="Warren A."/>
            <person name="Jiang C."/>
            <person name="Yuan D."/>
            <person name="Miao W."/>
        </authorList>
    </citation>
    <scope>NUCLEOTIDE SEQUENCE [LARGE SCALE GENOMIC DNA]</scope>
    <source>
        <strain evidence="2">36N120E</strain>
    </source>
</reference>
<evidence type="ECO:0000313" key="3">
    <source>
        <dbReference type="Proteomes" id="UP000054937"/>
    </source>
</evidence>
<keyword evidence="3" id="KW-1185">Reference proteome</keyword>
<evidence type="ECO:0008006" key="4">
    <source>
        <dbReference type="Google" id="ProtNLM"/>
    </source>
</evidence>
<organism evidence="2 3">
    <name type="scientific">Pseudocohnilembus persalinus</name>
    <name type="common">Ciliate</name>
    <dbReference type="NCBI Taxonomy" id="266149"/>
    <lineage>
        <taxon>Eukaryota</taxon>
        <taxon>Sar</taxon>
        <taxon>Alveolata</taxon>
        <taxon>Ciliophora</taxon>
        <taxon>Intramacronucleata</taxon>
        <taxon>Oligohymenophorea</taxon>
        <taxon>Scuticociliatia</taxon>
        <taxon>Philasterida</taxon>
        <taxon>Pseudocohnilembidae</taxon>
        <taxon>Pseudocohnilembus</taxon>
    </lineage>
</organism>
<dbReference type="EMBL" id="LDAU01000164">
    <property type="protein sequence ID" value="KRX01788.1"/>
    <property type="molecule type" value="Genomic_DNA"/>
</dbReference>
<keyword evidence="1" id="KW-0472">Membrane</keyword>